<evidence type="ECO:0000256" key="5">
    <source>
        <dbReference type="ARBA" id="ARBA00023136"/>
    </source>
</evidence>
<dbReference type="Pfam" id="PF12704">
    <property type="entry name" value="MacB_PCD"/>
    <property type="match status" value="1"/>
</dbReference>
<keyword evidence="2" id="KW-1003">Cell membrane</keyword>
<feature type="domain" description="MacB-like periplasmic core" evidence="9">
    <location>
        <begin position="20"/>
        <end position="241"/>
    </location>
</feature>
<feature type="domain" description="ABC3 transporter permease C-terminal" evidence="8">
    <location>
        <begin position="293"/>
        <end position="408"/>
    </location>
</feature>
<feature type="transmembrane region" description="Helical" evidence="7">
    <location>
        <begin position="21"/>
        <end position="41"/>
    </location>
</feature>
<evidence type="ECO:0000259" key="9">
    <source>
        <dbReference type="Pfam" id="PF12704"/>
    </source>
</evidence>
<dbReference type="InterPro" id="IPR003838">
    <property type="entry name" value="ABC3_permease_C"/>
</dbReference>
<evidence type="ECO:0000313" key="10">
    <source>
        <dbReference type="EMBL" id="MFC5409394.1"/>
    </source>
</evidence>
<proteinExistence type="inferred from homology"/>
<evidence type="ECO:0000256" key="1">
    <source>
        <dbReference type="ARBA" id="ARBA00004651"/>
    </source>
</evidence>
<dbReference type="Pfam" id="PF02687">
    <property type="entry name" value="FtsX"/>
    <property type="match status" value="1"/>
</dbReference>
<evidence type="ECO:0000256" key="6">
    <source>
        <dbReference type="ARBA" id="ARBA00038076"/>
    </source>
</evidence>
<dbReference type="Proteomes" id="UP001596106">
    <property type="component" value="Unassembled WGS sequence"/>
</dbReference>
<protein>
    <submittedName>
        <fullName evidence="10">ABC transporter permease</fullName>
    </submittedName>
</protein>
<name>A0ABW0I7M3_9BACT</name>
<evidence type="ECO:0000256" key="4">
    <source>
        <dbReference type="ARBA" id="ARBA00022989"/>
    </source>
</evidence>
<sequence>MLTNYLKIAWKVLLRHPFYTFITLFGISLTLTVLMVLTSFLDHLFGTHYPETRRDRSLYVMQMVQRDSSRTSRNSGPMSFKFLTDYAKSLKTAERVTICTFVNSSNAYVGSQKIKLNTKFTDADFWEVTEFEFLEGKPYNEQHIANGDQVVVITDDFKKQYFGKTTESVIGNDVEIENIHYRVIGVVKGSPITRPFTYADVYYPYTAPKSNYQRSDMRGGYVAILLAKKPSELKTVQEEFQSHIRRIPLPGVQNGFKYTSLEVKSEPYLENFIGTFFDGNAGLKTIFFGVIAFIALMLMGLPAINLVNVNVSRIMERASEIGIRKAFGAPVKTLMWQFIIENIFITFIGGGIALVLTLIIIQLINASGMIAYADLTINFTVFLVSLLVCLVFGLLSGVAPALRMSKLTISEALKS</sequence>
<keyword evidence="4 7" id="KW-1133">Transmembrane helix</keyword>
<comment type="caution">
    <text evidence="10">The sequence shown here is derived from an EMBL/GenBank/DDBJ whole genome shotgun (WGS) entry which is preliminary data.</text>
</comment>
<comment type="subcellular location">
    <subcellularLocation>
        <location evidence="1">Cell membrane</location>
        <topology evidence="1">Multi-pass membrane protein</topology>
    </subcellularLocation>
</comment>
<feature type="transmembrane region" description="Helical" evidence="7">
    <location>
        <begin position="376"/>
        <end position="399"/>
    </location>
</feature>
<organism evidence="10 11">
    <name type="scientific">Larkinella bovis</name>
    <dbReference type="NCBI Taxonomy" id="683041"/>
    <lineage>
        <taxon>Bacteria</taxon>
        <taxon>Pseudomonadati</taxon>
        <taxon>Bacteroidota</taxon>
        <taxon>Cytophagia</taxon>
        <taxon>Cytophagales</taxon>
        <taxon>Spirosomataceae</taxon>
        <taxon>Larkinella</taxon>
    </lineage>
</organism>
<accession>A0ABW0I7M3</accession>
<comment type="similarity">
    <text evidence="6">Belongs to the ABC-4 integral membrane protein family.</text>
</comment>
<dbReference type="PANTHER" id="PTHR30572:SF4">
    <property type="entry name" value="ABC TRANSPORTER PERMEASE YTRF"/>
    <property type="match status" value="1"/>
</dbReference>
<evidence type="ECO:0000313" key="11">
    <source>
        <dbReference type="Proteomes" id="UP001596106"/>
    </source>
</evidence>
<evidence type="ECO:0000256" key="7">
    <source>
        <dbReference type="SAM" id="Phobius"/>
    </source>
</evidence>
<keyword evidence="5 7" id="KW-0472">Membrane</keyword>
<evidence type="ECO:0000256" key="2">
    <source>
        <dbReference type="ARBA" id="ARBA00022475"/>
    </source>
</evidence>
<dbReference type="RefSeq" id="WP_379843266.1">
    <property type="nucleotide sequence ID" value="NZ_JBHSMA010000002.1"/>
</dbReference>
<feature type="transmembrane region" description="Helical" evidence="7">
    <location>
        <begin position="286"/>
        <end position="307"/>
    </location>
</feature>
<feature type="transmembrane region" description="Helical" evidence="7">
    <location>
        <begin position="343"/>
        <end position="364"/>
    </location>
</feature>
<dbReference type="EMBL" id="JBHSMA010000002">
    <property type="protein sequence ID" value="MFC5409394.1"/>
    <property type="molecule type" value="Genomic_DNA"/>
</dbReference>
<gene>
    <name evidence="10" type="ORF">ACFPMF_08760</name>
</gene>
<dbReference type="InterPro" id="IPR050250">
    <property type="entry name" value="Macrolide_Exporter_MacB"/>
</dbReference>
<evidence type="ECO:0000259" key="8">
    <source>
        <dbReference type="Pfam" id="PF02687"/>
    </source>
</evidence>
<evidence type="ECO:0000256" key="3">
    <source>
        <dbReference type="ARBA" id="ARBA00022692"/>
    </source>
</evidence>
<dbReference type="InterPro" id="IPR025857">
    <property type="entry name" value="MacB_PCD"/>
</dbReference>
<keyword evidence="11" id="KW-1185">Reference proteome</keyword>
<reference evidence="11" key="1">
    <citation type="journal article" date="2019" name="Int. J. Syst. Evol. Microbiol.">
        <title>The Global Catalogue of Microorganisms (GCM) 10K type strain sequencing project: providing services to taxonomists for standard genome sequencing and annotation.</title>
        <authorList>
            <consortium name="The Broad Institute Genomics Platform"/>
            <consortium name="The Broad Institute Genome Sequencing Center for Infectious Disease"/>
            <person name="Wu L."/>
            <person name="Ma J."/>
        </authorList>
    </citation>
    <scope>NUCLEOTIDE SEQUENCE [LARGE SCALE GENOMIC DNA]</scope>
    <source>
        <strain evidence="11">CCUG 55250</strain>
    </source>
</reference>
<keyword evidence="3 7" id="KW-0812">Transmembrane</keyword>
<dbReference type="PANTHER" id="PTHR30572">
    <property type="entry name" value="MEMBRANE COMPONENT OF TRANSPORTER-RELATED"/>
    <property type="match status" value="1"/>
</dbReference>